<keyword evidence="1" id="KW-0812">Transmembrane</keyword>
<reference evidence="2 3" key="1">
    <citation type="journal article" date="2016" name="Nat. Commun.">
        <title>Thousands of microbial genomes shed light on interconnected biogeochemical processes in an aquifer system.</title>
        <authorList>
            <person name="Anantharaman K."/>
            <person name="Brown C.T."/>
            <person name="Hug L.A."/>
            <person name="Sharon I."/>
            <person name="Castelle C.J."/>
            <person name="Probst A.J."/>
            <person name="Thomas B.C."/>
            <person name="Singh A."/>
            <person name="Wilkins M.J."/>
            <person name="Karaoz U."/>
            <person name="Brodie E.L."/>
            <person name="Williams K.H."/>
            <person name="Hubbard S.S."/>
            <person name="Banfield J.F."/>
        </authorList>
    </citation>
    <scope>NUCLEOTIDE SEQUENCE [LARGE SCALE GENOMIC DNA]</scope>
</reference>
<dbReference type="STRING" id="1798512.A3A39_01815"/>
<protein>
    <submittedName>
        <fullName evidence="2">Uncharacterized protein</fullName>
    </submittedName>
</protein>
<accession>A0A1F6F1E8</accession>
<evidence type="ECO:0000313" key="2">
    <source>
        <dbReference type="EMBL" id="OGG79686.1"/>
    </source>
</evidence>
<sequence>MLNFNGGTVISGTSIAPLGAYAGYLLLQSGNVAIAVCFLLLTVVYFVIAVSTLCRYIINYYRSKHLLHY</sequence>
<evidence type="ECO:0000256" key="1">
    <source>
        <dbReference type="SAM" id="Phobius"/>
    </source>
</evidence>
<name>A0A1F6F1E8_9BACT</name>
<proteinExistence type="predicted"/>
<feature type="transmembrane region" description="Helical" evidence="1">
    <location>
        <begin position="7"/>
        <end position="27"/>
    </location>
</feature>
<organism evidence="2 3">
    <name type="scientific">Candidatus Kaiserbacteria bacterium RIFCSPLOWO2_01_FULL_54_13</name>
    <dbReference type="NCBI Taxonomy" id="1798512"/>
    <lineage>
        <taxon>Bacteria</taxon>
        <taxon>Candidatus Kaiseribacteriota</taxon>
    </lineage>
</organism>
<dbReference type="Proteomes" id="UP000177372">
    <property type="component" value="Unassembled WGS sequence"/>
</dbReference>
<keyword evidence="1" id="KW-0472">Membrane</keyword>
<feature type="transmembrane region" description="Helical" evidence="1">
    <location>
        <begin position="33"/>
        <end position="58"/>
    </location>
</feature>
<dbReference type="EMBL" id="MFLZ01000021">
    <property type="protein sequence ID" value="OGG79686.1"/>
    <property type="molecule type" value="Genomic_DNA"/>
</dbReference>
<gene>
    <name evidence="2" type="ORF">A3A39_01815</name>
</gene>
<comment type="caution">
    <text evidence="2">The sequence shown here is derived from an EMBL/GenBank/DDBJ whole genome shotgun (WGS) entry which is preliminary data.</text>
</comment>
<keyword evidence="1" id="KW-1133">Transmembrane helix</keyword>
<dbReference type="AlphaFoldDB" id="A0A1F6F1E8"/>
<evidence type="ECO:0000313" key="3">
    <source>
        <dbReference type="Proteomes" id="UP000177372"/>
    </source>
</evidence>